<dbReference type="AlphaFoldDB" id="A0A2P6PL85"/>
<evidence type="ECO:0000313" key="4">
    <source>
        <dbReference type="EMBL" id="PRQ22698.1"/>
    </source>
</evidence>
<name>A0A2P6PL85_ROSCH</name>
<evidence type="ECO:0000256" key="2">
    <source>
        <dbReference type="ARBA" id="ARBA00022704"/>
    </source>
</evidence>
<keyword evidence="5" id="KW-1185">Reference proteome</keyword>
<dbReference type="Gramene" id="PRQ22698">
    <property type="protein sequence ID" value="PRQ22698"/>
    <property type="gene ID" value="RchiOBHm_Chr6g0253141"/>
</dbReference>
<dbReference type="InterPro" id="IPR046350">
    <property type="entry name" value="Cystatin_sf"/>
</dbReference>
<dbReference type="Proteomes" id="UP000238479">
    <property type="component" value="Chromosome 6"/>
</dbReference>
<evidence type="ECO:0000259" key="3">
    <source>
        <dbReference type="Pfam" id="PF16845"/>
    </source>
</evidence>
<reference evidence="4 5" key="1">
    <citation type="journal article" date="2018" name="Nat. Genet.">
        <title>The Rosa genome provides new insights in the design of modern roses.</title>
        <authorList>
            <person name="Bendahmane M."/>
        </authorList>
    </citation>
    <scope>NUCLEOTIDE SEQUENCE [LARGE SCALE GENOMIC DNA]</scope>
    <source>
        <strain evidence="5">cv. Old Blush</strain>
    </source>
</reference>
<dbReference type="Pfam" id="PF16845">
    <property type="entry name" value="SQAPI"/>
    <property type="match status" value="1"/>
</dbReference>
<keyword evidence="1" id="KW-0646">Protease inhibitor</keyword>
<keyword evidence="2" id="KW-0789">Thiol protease inhibitor</keyword>
<dbReference type="Gene3D" id="3.10.450.10">
    <property type="match status" value="1"/>
</dbReference>
<dbReference type="SUPFAM" id="SSF54403">
    <property type="entry name" value="Cystatin/monellin"/>
    <property type="match status" value="1"/>
</dbReference>
<accession>A0A2P6PL85</accession>
<comment type="caution">
    <text evidence="4">The sequence shown here is derived from an EMBL/GenBank/DDBJ whole genome shotgun (WGS) entry which is preliminary data.</text>
</comment>
<feature type="domain" description="Cystatin" evidence="3">
    <location>
        <begin position="104"/>
        <end position="168"/>
    </location>
</feature>
<protein>
    <submittedName>
        <fullName evidence="4">Putative Cystatin domain-containing protein</fullName>
    </submittedName>
</protein>
<organism evidence="4 5">
    <name type="scientific">Rosa chinensis</name>
    <name type="common">China rose</name>
    <dbReference type="NCBI Taxonomy" id="74649"/>
    <lineage>
        <taxon>Eukaryota</taxon>
        <taxon>Viridiplantae</taxon>
        <taxon>Streptophyta</taxon>
        <taxon>Embryophyta</taxon>
        <taxon>Tracheophyta</taxon>
        <taxon>Spermatophyta</taxon>
        <taxon>Magnoliopsida</taxon>
        <taxon>eudicotyledons</taxon>
        <taxon>Gunneridae</taxon>
        <taxon>Pentapetalae</taxon>
        <taxon>rosids</taxon>
        <taxon>fabids</taxon>
        <taxon>Rosales</taxon>
        <taxon>Rosaceae</taxon>
        <taxon>Rosoideae</taxon>
        <taxon>Rosoideae incertae sedis</taxon>
        <taxon>Rosa</taxon>
    </lineage>
</organism>
<dbReference type="InterPro" id="IPR000010">
    <property type="entry name" value="Cystatin_dom"/>
</dbReference>
<evidence type="ECO:0000313" key="5">
    <source>
        <dbReference type="Proteomes" id="UP000238479"/>
    </source>
</evidence>
<dbReference type="EMBL" id="PDCK01000044">
    <property type="protein sequence ID" value="PRQ22698.1"/>
    <property type="molecule type" value="Genomic_DNA"/>
</dbReference>
<sequence>MGLVPVLGKLRNNLIAVNRRSIADNVIKASNNLNSGHQEHKPWLHPDPCIRSLLRKFSLPTCKELWTDWTPNKQFTYGQLWTQLLSPLVTFDPPESTHRRLMDDDPQITATAAFAVAEFNKQKNAQLRFIRAVKGFRSCFDYFLTMEAVDAHAVRTYQALVKEKRMHPYEPFKVHEPFKVLLFGLVADNGNGNLLNLIDNRRNGLYGECLYDDRGN</sequence>
<evidence type="ECO:0000256" key="1">
    <source>
        <dbReference type="ARBA" id="ARBA00022690"/>
    </source>
</evidence>
<gene>
    <name evidence="4" type="ORF">RchiOBHm_Chr6g0253141</name>
</gene>
<proteinExistence type="predicted"/>
<dbReference type="GO" id="GO:0004869">
    <property type="term" value="F:cysteine-type endopeptidase inhibitor activity"/>
    <property type="evidence" value="ECO:0007669"/>
    <property type="project" value="UniProtKB-KW"/>
</dbReference>